<dbReference type="Pfam" id="PF00675">
    <property type="entry name" value="Peptidase_M16"/>
    <property type="match status" value="2"/>
</dbReference>
<evidence type="ECO:0000313" key="6">
    <source>
        <dbReference type="EMBL" id="APW60983.1"/>
    </source>
</evidence>
<sequence>MPLVVRLLIVLALAAALAGADASAQQPKPETGSPRPHEVPALAVEKYRLPNGLTVLLHVDHKTPVAAVNVWYKVGSKDEKLGRTGFAHLFEHMMFQGSKNHDHEYFDPLEKLGANINGTTSEDRTVYYESTPSNALELDLWLEADRMGFLIPTMTQAKLDNQREVVKNERRESVDNAPYGQAAEAMLQALYPPEHPYHHSVIGSMADLSAASLADVSAFFRTHYTPNNAILCVAGDIDVPKTKAWIEKYFGPIPKGPDVEKPKPQVPVLDAAKRVVMTDRVTLPRAELVWPTVPSNHPDEPALDVLAAVLGELDKENRLFRSLMYDRQLAAGVSASHPTHLLTGTFEVVIEARPGEKLEPLVKIALEQIERLKREGPTASEVVKSQNARESGLIMGLQSVSRKAEVFNQYEAFIGDPIGYRGELDRVFAVTPADVQRVAKKYLTDRFVELDVVPGPPAKRAPEVAVDRDKQTPVEDAAAAAPRDAFDRGAMPKVGPAPRFEPPKFVRRTLGDGLPLLVVERHELPIVSIDLVIKSGETSTPSGKEGLGSLAVSLLDEGTKTRSALQIAGETSEIGASLDVGGGLESCSASITTLKRHLDKALDLYCDVLLNPTFPESELDRLKILRLADIEAEHDSAEAIAAELFPKLVFGAGHPYGRPQLGTLESVRSITRADAVAFFEKIFVPANAAIVVVGDVDPEEITQILEARLKTWKARPAPPVVAPAAPSAPGESALYLVDKPEAAQSVVTIGRLGVARKSPDVPALNILNAILGGQFSSRLNLNLREDKGYSYGVSSEFLTRRGPGLFQVEGSVQSAVTREALVEMRKELADVKGPRPFTDVEVADAKNRAIYGFPSRFETTFGVAGQLATLVAYDLPDDYLATYLRRAEAVTTAEVQRLSNVYITPETMTTLVIGDRKAIEPALKRLPDAAKIRPIDDKGNPARPETGGGQPAAGDR</sequence>
<feature type="domain" description="Peptidase M16 C-terminal" evidence="5">
    <location>
        <begin position="669"/>
        <end position="848"/>
    </location>
</feature>
<feature type="domain" description="Peptidase M16 C-terminal" evidence="5">
    <location>
        <begin position="212"/>
        <end position="387"/>
    </location>
</feature>
<dbReference type="Gene3D" id="3.30.830.10">
    <property type="entry name" value="Metalloenzyme, LuxS/M16 peptidase-like"/>
    <property type="match status" value="4"/>
</dbReference>
<dbReference type="InterPro" id="IPR050361">
    <property type="entry name" value="MPP/UQCRC_Complex"/>
</dbReference>
<dbReference type="PANTHER" id="PTHR11851">
    <property type="entry name" value="METALLOPROTEASE"/>
    <property type="match status" value="1"/>
</dbReference>
<dbReference type="SUPFAM" id="SSF63411">
    <property type="entry name" value="LuxS/MPP-like metallohydrolase"/>
    <property type="match status" value="4"/>
</dbReference>
<evidence type="ECO:0000259" key="5">
    <source>
        <dbReference type="Pfam" id="PF05193"/>
    </source>
</evidence>
<feature type="signal peptide" evidence="3">
    <location>
        <begin position="1"/>
        <end position="24"/>
    </location>
</feature>
<feature type="region of interest" description="Disordered" evidence="2">
    <location>
        <begin position="459"/>
        <end position="481"/>
    </location>
</feature>
<feature type="domain" description="Peptidase M16 N-terminal" evidence="4">
    <location>
        <begin position="55"/>
        <end position="187"/>
    </location>
</feature>
<dbReference type="Pfam" id="PF05193">
    <property type="entry name" value="Peptidase_M16_C"/>
    <property type="match status" value="2"/>
</dbReference>
<dbReference type="InterPro" id="IPR007863">
    <property type="entry name" value="Peptidase_M16_C"/>
</dbReference>
<keyword evidence="7" id="KW-1185">Reference proteome</keyword>
<dbReference type="RefSeq" id="WP_076345997.1">
    <property type="nucleotide sequence ID" value="NZ_CP019082.1"/>
</dbReference>
<dbReference type="EMBL" id="CP019082">
    <property type="protein sequence ID" value="APW60983.1"/>
    <property type="molecule type" value="Genomic_DNA"/>
</dbReference>
<dbReference type="KEGG" id="pbor:BSF38_02481"/>
<feature type="compositionally biased region" description="Basic and acidic residues" evidence="2">
    <location>
        <begin position="460"/>
        <end position="473"/>
    </location>
</feature>
<dbReference type="Proteomes" id="UP000186309">
    <property type="component" value="Chromosome"/>
</dbReference>
<evidence type="ECO:0000313" key="7">
    <source>
        <dbReference type="Proteomes" id="UP000186309"/>
    </source>
</evidence>
<feature type="region of interest" description="Disordered" evidence="2">
    <location>
        <begin position="930"/>
        <end position="956"/>
    </location>
</feature>
<feature type="chain" id="PRO_5012707797" evidence="3">
    <location>
        <begin position="25"/>
        <end position="956"/>
    </location>
</feature>
<feature type="compositionally biased region" description="Gly residues" evidence="2">
    <location>
        <begin position="946"/>
        <end position="956"/>
    </location>
</feature>
<dbReference type="GO" id="GO:0006508">
    <property type="term" value="P:proteolysis"/>
    <property type="evidence" value="ECO:0007669"/>
    <property type="project" value="UniProtKB-KW"/>
</dbReference>
<keyword evidence="6" id="KW-0645">Protease</keyword>
<evidence type="ECO:0000256" key="2">
    <source>
        <dbReference type="SAM" id="MobiDB-lite"/>
    </source>
</evidence>
<dbReference type="OrthoDB" id="9811314at2"/>
<protein>
    <submittedName>
        <fullName evidence="6">Putative zinc protease</fullName>
        <ecNumber evidence="6">3.4.24.-</ecNumber>
    </submittedName>
</protein>
<feature type="domain" description="Peptidase M16 N-terminal" evidence="4">
    <location>
        <begin position="523"/>
        <end position="636"/>
    </location>
</feature>
<keyword evidence="3" id="KW-0732">Signal</keyword>
<dbReference type="EC" id="3.4.24.-" evidence="6"/>
<name>A0A1U7CQ29_9BACT</name>
<dbReference type="GO" id="GO:0008233">
    <property type="term" value="F:peptidase activity"/>
    <property type="evidence" value="ECO:0007669"/>
    <property type="project" value="UniProtKB-KW"/>
</dbReference>
<dbReference type="STRING" id="1387353.BSF38_02481"/>
<proteinExistence type="inferred from homology"/>
<feature type="compositionally biased region" description="Basic and acidic residues" evidence="2">
    <location>
        <begin position="930"/>
        <end position="940"/>
    </location>
</feature>
<evidence type="ECO:0000259" key="4">
    <source>
        <dbReference type="Pfam" id="PF00675"/>
    </source>
</evidence>
<gene>
    <name evidence="6" type="ORF">BSF38_02481</name>
</gene>
<accession>A0A1U7CQ29</accession>
<reference evidence="7" key="1">
    <citation type="submission" date="2016-12" db="EMBL/GenBank/DDBJ databases">
        <title>Comparative genomics of four Isosphaeraceae planctomycetes: a common pool of plasmids and glycoside hydrolase genes.</title>
        <authorList>
            <person name="Ivanova A."/>
        </authorList>
    </citation>
    <scope>NUCLEOTIDE SEQUENCE [LARGE SCALE GENOMIC DNA]</scope>
    <source>
        <strain evidence="7">PX4</strain>
    </source>
</reference>
<evidence type="ECO:0000256" key="3">
    <source>
        <dbReference type="SAM" id="SignalP"/>
    </source>
</evidence>
<dbReference type="GO" id="GO:0046872">
    <property type="term" value="F:metal ion binding"/>
    <property type="evidence" value="ECO:0007669"/>
    <property type="project" value="InterPro"/>
</dbReference>
<keyword evidence="6" id="KW-0378">Hydrolase</keyword>
<comment type="similarity">
    <text evidence="1">Belongs to the peptidase M16 family.</text>
</comment>
<dbReference type="PANTHER" id="PTHR11851:SF49">
    <property type="entry name" value="MITOCHONDRIAL-PROCESSING PEPTIDASE SUBUNIT ALPHA"/>
    <property type="match status" value="1"/>
</dbReference>
<dbReference type="InterPro" id="IPR011249">
    <property type="entry name" value="Metalloenz_LuxS/M16"/>
</dbReference>
<organism evidence="6 7">
    <name type="scientific">Paludisphaera borealis</name>
    <dbReference type="NCBI Taxonomy" id="1387353"/>
    <lineage>
        <taxon>Bacteria</taxon>
        <taxon>Pseudomonadati</taxon>
        <taxon>Planctomycetota</taxon>
        <taxon>Planctomycetia</taxon>
        <taxon>Isosphaerales</taxon>
        <taxon>Isosphaeraceae</taxon>
        <taxon>Paludisphaera</taxon>
    </lineage>
</organism>
<dbReference type="InterPro" id="IPR011765">
    <property type="entry name" value="Pept_M16_N"/>
</dbReference>
<dbReference type="AlphaFoldDB" id="A0A1U7CQ29"/>
<evidence type="ECO:0000256" key="1">
    <source>
        <dbReference type="ARBA" id="ARBA00007261"/>
    </source>
</evidence>